<keyword evidence="3" id="KW-1185">Reference proteome</keyword>
<organism evidence="2 3">
    <name type="scientific">Nocardia jiangsuensis</name>
    <dbReference type="NCBI Taxonomy" id="1691563"/>
    <lineage>
        <taxon>Bacteria</taxon>
        <taxon>Bacillati</taxon>
        <taxon>Actinomycetota</taxon>
        <taxon>Actinomycetes</taxon>
        <taxon>Mycobacteriales</taxon>
        <taxon>Nocardiaceae</taxon>
        <taxon>Nocardia</taxon>
    </lineage>
</organism>
<feature type="compositionally biased region" description="Polar residues" evidence="1">
    <location>
        <begin position="63"/>
        <end position="74"/>
    </location>
</feature>
<evidence type="ECO:0000313" key="2">
    <source>
        <dbReference type="EMBL" id="MFC3964013.1"/>
    </source>
</evidence>
<dbReference type="EMBL" id="JBHSAX010000014">
    <property type="protein sequence ID" value="MFC3964013.1"/>
    <property type="molecule type" value="Genomic_DNA"/>
</dbReference>
<sequence length="94" mass="10764">MAKLRRGALRNWVFDQPDEESTYHLFVYLRLVPRPGSPASAGRIEFAEPRPARATSSHRSKNDSYLTRLRTSAAQDRERSDAQNVRTIMRGTFA</sequence>
<reference evidence="3" key="1">
    <citation type="journal article" date="2019" name="Int. J. Syst. Evol. Microbiol.">
        <title>The Global Catalogue of Microorganisms (GCM) 10K type strain sequencing project: providing services to taxonomists for standard genome sequencing and annotation.</title>
        <authorList>
            <consortium name="The Broad Institute Genomics Platform"/>
            <consortium name="The Broad Institute Genome Sequencing Center for Infectious Disease"/>
            <person name="Wu L."/>
            <person name="Ma J."/>
        </authorList>
    </citation>
    <scope>NUCLEOTIDE SEQUENCE [LARGE SCALE GENOMIC DNA]</scope>
    <source>
        <strain evidence="3">CGMCC 4.7330</strain>
    </source>
</reference>
<dbReference type="RefSeq" id="WP_378613729.1">
    <property type="nucleotide sequence ID" value="NZ_JBHSAX010000014.1"/>
</dbReference>
<feature type="region of interest" description="Disordered" evidence="1">
    <location>
        <begin position="40"/>
        <end position="94"/>
    </location>
</feature>
<gene>
    <name evidence="2" type="ORF">ACFO0B_18660</name>
</gene>
<evidence type="ECO:0000256" key="1">
    <source>
        <dbReference type="SAM" id="MobiDB-lite"/>
    </source>
</evidence>
<name>A0ABV8DVN2_9NOCA</name>
<evidence type="ECO:0000313" key="3">
    <source>
        <dbReference type="Proteomes" id="UP001595696"/>
    </source>
</evidence>
<proteinExistence type="predicted"/>
<dbReference type="Proteomes" id="UP001595696">
    <property type="component" value="Unassembled WGS sequence"/>
</dbReference>
<comment type="caution">
    <text evidence="2">The sequence shown here is derived from an EMBL/GenBank/DDBJ whole genome shotgun (WGS) entry which is preliminary data.</text>
</comment>
<protein>
    <submittedName>
        <fullName evidence="2">Uncharacterized protein</fullName>
    </submittedName>
</protein>
<accession>A0ABV8DVN2</accession>